<comment type="similarity">
    <text evidence="2">Belongs to the CTP synthase family.</text>
</comment>
<organism evidence="11 12">
    <name type="scientific">Leptotrombidium deliense</name>
    <dbReference type="NCBI Taxonomy" id="299467"/>
    <lineage>
        <taxon>Eukaryota</taxon>
        <taxon>Metazoa</taxon>
        <taxon>Ecdysozoa</taxon>
        <taxon>Arthropoda</taxon>
        <taxon>Chelicerata</taxon>
        <taxon>Arachnida</taxon>
        <taxon>Acari</taxon>
        <taxon>Acariformes</taxon>
        <taxon>Trombidiformes</taxon>
        <taxon>Prostigmata</taxon>
        <taxon>Anystina</taxon>
        <taxon>Parasitengona</taxon>
        <taxon>Trombiculoidea</taxon>
        <taxon>Trombiculidae</taxon>
        <taxon>Leptotrombidium</taxon>
    </lineage>
</organism>
<reference evidence="11 12" key="1">
    <citation type="journal article" date="2018" name="Gigascience">
        <title>Genomes of trombidid mites reveal novel predicted allergens and laterally-transferred genes associated with secondary metabolism.</title>
        <authorList>
            <person name="Dong X."/>
            <person name="Chaisiri K."/>
            <person name="Xia D."/>
            <person name="Armstrong S.D."/>
            <person name="Fang Y."/>
            <person name="Donnelly M.J."/>
            <person name="Kadowaki T."/>
            <person name="McGarry J.W."/>
            <person name="Darby A.C."/>
            <person name="Makepeace B.L."/>
        </authorList>
    </citation>
    <scope>NUCLEOTIDE SEQUENCE [LARGE SCALE GENOMIC DNA]</scope>
    <source>
        <strain evidence="11">UoL-UT</strain>
    </source>
</reference>
<evidence type="ECO:0000256" key="6">
    <source>
        <dbReference type="ARBA" id="ARBA00022840"/>
    </source>
</evidence>
<dbReference type="InterPro" id="IPR029062">
    <property type="entry name" value="Class_I_gatase-like"/>
</dbReference>
<dbReference type="PANTHER" id="PTHR11550">
    <property type="entry name" value="CTP SYNTHASE"/>
    <property type="match status" value="1"/>
</dbReference>
<accession>A0A443SVC6</accession>
<keyword evidence="12" id="KW-1185">Reference proteome</keyword>
<evidence type="ECO:0000259" key="10">
    <source>
        <dbReference type="Pfam" id="PF00117"/>
    </source>
</evidence>
<dbReference type="GO" id="GO:0005737">
    <property type="term" value="C:cytoplasm"/>
    <property type="evidence" value="ECO:0007669"/>
    <property type="project" value="TreeGrafter"/>
</dbReference>
<dbReference type="PANTHER" id="PTHR11550:SF0">
    <property type="entry name" value="CTP SYNTHASE-RELATED"/>
    <property type="match status" value="1"/>
</dbReference>
<dbReference type="InterPro" id="IPR004468">
    <property type="entry name" value="CTP_synthase"/>
</dbReference>
<dbReference type="STRING" id="299467.A0A443SVC6"/>
<dbReference type="Proteomes" id="UP000288716">
    <property type="component" value="Unassembled WGS sequence"/>
</dbReference>
<evidence type="ECO:0000256" key="5">
    <source>
        <dbReference type="ARBA" id="ARBA00022741"/>
    </source>
</evidence>
<comment type="caution">
    <text evidence="11">The sequence shown here is derived from an EMBL/GenBank/DDBJ whole genome shotgun (WGS) entry which is preliminary data.</text>
</comment>
<dbReference type="InterPro" id="IPR017926">
    <property type="entry name" value="GATASE"/>
</dbReference>
<dbReference type="GO" id="GO:0005524">
    <property type="term" value="F:ATP binding"/>
    <property type="evidence" value="ECO:0007669"/>
    <property type="project" value="UniProtKB-KW"/>
</dbReference>
<evidence type="ECO:0000313" key="11">
    <source>
        <dbReference type="EMBL" id="RWS31472.1"/>
    </source>
</evidence>
<dbReference type="Pfam" id="PF00117">
    <property type="entry name" value="GATase"/>
    <property type="match status" value="1"/>
</dbReference>
<evidence type="ECO:0000256" key="9">
    <source>
        <dbReference type="ARBA" id="ARBA00047781"/>
    </source>
</evidence>
<dbReference type="EMBL" id="NCKV01000154">
    <property type="protein sequence ID" value="RWS31472.1"/>
    <property type="molecule type" value="Genomic_DNA"/>
</dbReference>
<gene>
    <name evidence="11" type="ORF">B4U80_11179</name>
</gene>
<dbReference type="OrthoDB" id="1739076at2759"/>
<dbReference type="GO" id="GO:0044210">
    <property type="term" value="P:'de novo' CTP biosynthetic process"/>
    <property type="evidence" value="ECO:0007669"/>
    <property type="project" value="UniProtKB-UniPathway"/>
</dbReference>
<dbReference type="GO" id="GO:0097268">
    <property type="term" value="C:cytoophidium"/>
    <property type="evidence" value="ECO:0007669"/>
    <property type="project" value="TreeGrafter"/>
</dbReference>
<evidence type="ECO:0000256" key="7">
    <source>
        <dbReference type="ARBA" id="ARBA00022962"/>
    </source>
</evidence>
<dbReference type="AlphaFoldDB" id="A0A443SVC6"/>
<keyword evidence="6" id="KW-0067">ATP-binding</keyword>
<keyword evidence="5" id="KW-0547">Nucleotide-binding</keyword>
<evidence type="ECO:0000256" key="4">
    <source>
        <dbReference type="ARBA" id="ARBA00022598"/>
    </source>
</evidence>
<feature type="domain" description="Glutamine amidotransferase" evidence="10">
    <location>
        <begin position="6"/>
        <end position="43"/>
    </location>
</feature>
<sequence>MMFVGHDDSGQRMEIIELKGHPYFVAVQYHPEYLSRPLKPSPPYFGLLLAASNKLEAYLKCNRDQVDDLADEL</sequence>
<name>A0A443SVC6_9ACAR</name>
<dbReference type="EC" id="6.3.4.2" evidence="3"/>
<dbReference type="GO" id="GO:0042802">
    <property type="term" value="F:identical protein binding"/>
    <property type="evidence" value="ECO:0007669"/>
    <property type="project" value="TreeGrafter"/>
</dbReference>
<comment type="catalytic activity">
    <reaction evidence="9">
        <text>UTP + L-glutamine + ATP + H2O = CTP + L-glutamate + ADP + phosphate + 2 H(+)</text>
        <dbReference type="Rhea" id="RHEA:26426"/>
        <dbReference type="ChEBI" id="CHEBI:15377"/>
        <dbReference type="ChEBI" id="CHEBI:15378"/>
        <dbReference type="ChEBI" id="CHEBI:29985"/>
        <dbReference type="ChEBI" id="CHEBI:30616"/>
        <dbReference type="ChEBI" id="CHEBI:37563"/>
        <dbReference type="ChEBI" id="CHEBI:43474"/>
        <dbReference type="ChEBI" id="CHEBI:46398"/>
        <dbReference type="ChEBI" id="CHEBI:58359"/>
        <dbReference type="ChEBI" id="CHEBI:456216"/>
        <dbReference type="EC" id="6.3.4.2"/>
    </reaction>
</comment>
<dbReference type="VEuPathDB" id="VectorBase:LDEU000567"/>
<protein>
    <recommendedName>
        <fullName evidence="3">CTP synthase (glutamine hydrolyzing)</fullName>
        <ecNumber evidence="3">6.3.4.2</ecNumber>
    </recommendedName>
</protein>
<evidence type="ECO:0000256" key="3">
    <source>
        <dbReference type="ARBA" id="ARBA00012291"/>
    </source>
</evidence>
<keyword evidence="4" id="KW-0436">Ligase</keyword>
<keyword evidence="8" id="KW-0665">Pyrimidine biosynthesis</keyword>
<comment type="pathway">
    <text evidence="1">Pyrimidine metabolism; CTP biosynthesis via de novo pathway; CTP from UDP: step 2/2.</text>
</comment>
<dbReference type="GO" id="GO:0019856">
    <property type="term" value="P:pyrimidine nucleobase biosynthetic process"/>
    <property type="evidence" value="ECO:0007669"/>
    <property type="project" value="TreeGrafter"/>
</dbReference>
<dbReference type="Gene3D" id="3.40.50.880">
    <property type="match status" value="1"/>
</dbReference>
<dbReference type="SUPFAM" id="SSF52317">
    <property type="entry name" value="Class I glutamine amidotransferase-like"/>
    <property type="match status" value="1"/>
</dbReference>
<dbReference type="GO" id="GO:0003883">
    <property type="term" value="F:CTP synthase activity"/>
    <property type="evidence" value="ECO:0007669"/>
    <property type="project" value="UniProtKB-EC"/>
</dbReference>
<proteinExistence type="inferred from homology"/>
<evidence type="ECO:0000256" key="2">
    <source>
        <dbReference type="ARBA" id="ARBA00007533"/>
    </source>
</evidence>
<evidence type="ECO:0000256" key="8">
    <source>
        <dbReference type="ARBA" id="ARBA00022975"/>
    </source>
</evidence>
<dbReference type="UniPathway" id="UPA00159">
    <property type="reaction ID" value="UER00277"/>
</dbReference>
<keyword evidence="7" id="KW-0315">Glutamine amidotransferase</keyword>
<evidence type="ECO:0000256" key="1">
    <source>
        <dbReference type="ARBA" id="ARBA00005171"/>
    </source>
</evidence>
<evidence type="ECO:0000313" key="12">
    <source>
        <dbReference type="Proteomes" id="UP000288716"/>
    </source>
</evidence>